<dbReference type="AlphaFoldDB" id="A0A5J6G6Z7"/>
<gene>
    <name evidence="1" type="ORF">CP970_07415</name>
</gene>
<protein>
    <submittedName>
        <fullName evidence="1">Uncharacterized protein</fullName>
    </submittedName>
</protein>
<dbReference type="EMBL" id="CP023699">
    <property type="protein sequence ID" value="QEU90763.1"/>
    <property type="molecule type" value="Genomic_DNA"/>
</dbReference>
<name>A0A5J6G6Z7_STRKN</name>
<sequence>MPSVIGLLEERERVASQRVEVLREAADRALAELREAERDWERFVITRETVVEVLAGPGGEEKAEVVVPVNTAHNSGSSDVRSLVALWREGHEASVLPTEYQRIVTVLNSAEKGLACAELASRLGVDIAVKTRVEGVRSRARRLVDRGWLVREPSGRFTLAAGLRGGGS</sequence>
<proteinExistence type="predicted"/>
<reference evidence="1 2" key="1">
    <citation type="submission" date="2017-09" db="EMBL/GenBank/DDBJ databases">
        <authorList>
            <person name="Lee N."/>
            <person name="Cho B.-K."/>
        </authorList>
    </citation>
    <scope>NUCLEOTIDE SEQUENCE [LARGE SCALE GENOMIC DNA]</scope>
    <source>
        <strain evidence="1 2">ATCC 12853</strain>
    </source>
</reference>
<evidence type="ECO:0000313" key="2">
    <source>
        <dbReference type="Proteomes" id="UP000325529"/>
    </source>
</evidence>
<dbReference type="KEGG" id="ska:CP970_07415"/>
<keyword evidence="2" id="KW-1185">Reference proteome</keyword>
<organism evidence="1 2">
    <name type="scientific">Streptomyces kanamyceticus</name>
    <dbReference type="NCBI Taxonomy" id="1967"/>
    <lineage>
        <taxon>Bacteria</taxon>
        <taxon>Bacillati</taxon>
        <taxon>Actinomycetota</taxon>
        <taxon>Actinomycetes</taxon>
        <taxon>Kitasatosporales</taxon>
        <taxon>Streptomycetaceae</taxon>
        <taxon>Streptomyces</taxon>
    </lineage>
</organism>
<dbReference type="OrthoDB" id="4548279at2"/>
<dbReference type="RefSeq" id="WP_055544288.1">
    <property type="nucleotide sequence ID" value="NZ_CP023699.1"/>
</dbReference>
<evidence type="ECO:0000313" key="1">
    <source>
        <dbReference type="EMBL" id="QEU90763.1"/>
    </source>
</evidence>
<accession>A0A5J6G6Z7</accession>
<dbReference type="Proteomes" id="UP000325529">
    <property type="component" value="Chromosome"/>
</dbReference>